<evidence type="ECO:0000259" key="13">
    <source>
        <dbReference type="Pfam" id="PF00263"/>
    </source>
</evidence>
<feature type="domain" description="NolW-like" evidence="14">
    <location>
        <begin position="186"/>
        <end position="258"/>
    </location>
</feature>
<dbReference type="InterPro" id="IPR001775">
    <property type="entry name" value="GspD/PilQ"/>
</dbReference>
<dbReference type="PANTHER" id="PTHR30332:SF24">
    <property type="entry name" value="SECRETIN GSPD-RELATED"/>
    <property type="match status" value="1"/>
</dbReference>
<proteinExistence type="inferred from homology"/>
<reference evidence="16 17" key="1">
    <citation type="submission" date="2023-01" db="EMBL/GenBank/DDBJ databases">
        <title>Novel species of the genus Vogesella isolated from rivers.</title>
        <authorList>
            <person name="Lu H."/>
        </authorList>
    </citation>
    <scope>NUCLEOTIDE SEQUENCE [LARGE SCALE GENOMIC DNA]</scope>
    <source>
        <strain evidence="16 17">DC21W</strain>
    </source>
</reference>
<keyword evidence="6 12" id="KW-0732">Signal</keyword>
<dbReference type="Gene3D" id="3.30.1370.120">
    <property type="match status" value="3"/>
</dbReference>
<evidence type="ECO:0000259" key="15">
    <source>
        <dbReference type="Pfam" id="PF21305"/>
    </source>
</evidence>
<evidence type="ECO:0000256" key="5">
    <source>
        <dbReference type="ARBA" id="ARBA00022692"/>
    </source>
</evidence>
<feature type="region of interest" description="Disordered" evidence="11">
    <location>
        <begin position="664"/>
        <end position="688"/>
    </location>
</feature>
<feature type="compositionally biased region" description="Low complexity" evidence="11">
    <location>
        <begin position="664"/>
        <end position="680"/>
    </location>
</feature>
<dbReference type="EMBL" id="JAQQLF010000008">
    <property type="protein sequence ID" value="MDC7717100.1"/>
    <property type="molecule type" value="Genomic_DNA"/>
</dbReference>
<evidence type="ECO:0000256" key="12">
    <source>
        <dbReference type="SAM" id="SignalP"/>
    </source>
</evidence>
<evidence type="ECO:0000256" key="6">
    <source>
        <dbReference type="ARBA" id="ARBA00022729"/>
    </source>
</evidence>
<comment type="similarity">
    <text evidence="2">Belongs to the bacterial secretin family. GSP D subfamily.</text>
</comment>
<protein>
    <submittedName>
        <fullName evidence="16">Type II secretion system secretin GspD</fullName>
    </submittedName>
</protein>
<comment type="subcellular location">
    <subcellularLocation>
        <location evidence="1 10">Cell outer membrane</location>
    </subcellularLocation>
</comment>
<feature type="chain" id="PRO_5046980497" evidence="12">
    <location>
        <begin position="21"/>
        <end position="688"/>
    </location>
</feature>
<dbReference type="Proteomes" id="UP001219956">
    <property type="component" value="Unassembled WGS sequence"/>
</dbReference>
<evidence type="ECO:0000256" key="4">
    <source>
        <dbReference type="ARBA" id="ARBA00022452"/>
    </source>
</evidence>
<feature type="domain" description="NolW-like" evidence="14">
    <location>
        <begin position="122"/>
        <end position="181"/>
    </location>
</feature>
<dbReference type="Pfam" id="PF21305">
    <property type="entry name" value="type_II_gspD_N0"/>
    <property type="match status" value="1"/>
</dbReference>
<keyword evidence="5" id="KW-0812">Transmembrane</keyword>
<evidence type="ECO:0000256" key="9">
    <source>
        <dbReference type="ARBA" id="ARBA00023237"/>
    </source>
</evidence>
<keyword evidence="3 10" id="KW-0813">Transport</keyword>
<dbReference type="PANTHER" id="PTHR30332">
    <property type="entry name" value="PROBABLE GENERAL SECRETION PATHWAY PROTEIN D"/>
    <property type="match status" value="1"/>
</dbReference>
<evidence type="ECO:0000256" key="1">
    <source>
        <dbReference type="ARBA" id="ARBA00004442"/>
    </source>
</evidence>
<dbReference type="Pfam" id="PF03958">
    <property type="entry name" value="Secretin_N"/>
    <property type="match status" value="3"/>
</dbReference>
<dbReference type="Pfam" id="PF00263">
    <property type="entry name" value="Secretin"/>
    <property type="match status" value="1"/>
</dbReference>
<feature type="domain" description="Type II/III secretion system secretin-like" evidence="13">
    <location>
        <begin position="452"/>
        <end position="624"/>
    </location>
</feature>
<keyword evidence="9" id="KW-0998">Cell outer membrane</keyword>
<keyword evidence="7" id="KW-0653">Protein transport</keyword>
<dbReference type="InterPro" id="IPR038591">
    <property type="entry name" value="NolW-like_sf"/>
</dbReference>
<evidence type="ECO:0000313" key="16">
    <source>
        <dbReference type="EMBL" id="MDC7717100.1"/>
    </source>
</evidence>
<dbReference type="PROSITE" id="PS51257">
    <property type="entry name" value="PROKAR_LIPOPROTEIN"/>
    <property type="match status" value="1"/>
</dbReference>
<dbReference type="InterPro" id="IPR049371">
    <property type="entry name" value="GspD-like_N0"/>
</dbReference>
<sequence length="688" mass="72059">MQIARLAGALALVFACHAFAAPDEPVMLNFVNVDIDTVVKAIGEISGKNFVLDPRVKGTVNIVSARPVPRELSYQILLSSLRMQGFSAVESDGVIKIVPEADAKLHARVGNARRGDGDRLITKVFILRHGSANQLVPVIRPIISPNNTVAAMPQANAVVVTDYADNIRRIEAIIDSIESASAADSVVLPVKYASAIEMASQLNKLLQEGSTGAANAADGGRITIVPDARSNVLLVRADTSGRLAKVKNLLTLLDQPSQAGANVRVVYLRNAEATRVAQTLRSLLSGEAAPTAAASTPANGQAPGTAGSTKAADSNGGALGSTIQADVANNALIMNVPDAMYQNLRNVIDMLDRRRAQVFVEALVVEVSAERAQEVGMQWQSLSGLGNGGTSVIGGTNFPATGNPGILNVATGGAAGISAMAGSSGLTVGISKGTVTIPGIGQVLNLGLLARALEKEAEGNVLSTPNLMTMDNEEAKIVIGQNVPFLTGSYSNTGTAGGNNSSVSSPFQTYERKDVGLTLKLTPQISEGGLVKMKILQEVSSVEETSRNNPAGLTTNKRAIETTVTVDDGSIVAIGGLIQEAVSDGENKVPLLGDIPGLGWLFKYQQKQRKKTNLMVFLKPTILRDDGSARGLASDRYDYVIGDRQRQDSKLPLNAADAYQSSPAGGLLQQLQQSGKLPQPDSQRVAKP</sequence>
<feature type="signal peptide" evidence="12">
    <location>
        <begin position="1"/>
        <end position="20"/>
    </location>
</feature>
<keyword evidence="8" id="KW-0472">Membrane</keyword>
<evidence type="ECO:0000259" key="14">
    <source>
        <dbReference type="Pfam" id="PF03958"/>
    </source>
</evidence>
<dbReference type="InterPro" id="IPR013356">
    <property type="entry name" value="T2SS_GspD"/>
</dbReference>
<gene>
    <name evidence="16" type="primary">gspD</name>
    <name evidence="16" type="ORF">PQU95_07700</name>
</gene>
<keyword evidence="4" id="KW-1134">Transmembrane beta strand</keyword>
<organism evidence="16 17">
    <name type="scientific">Vogesella aquatica</name>
    <dbReference type="NCBI Taxonomy" id="2984206"/>
    <lineage>
        <taxon>Bacteria</taxon>
        <taxon>Pseudomonadati</taxon>
        <taxon>Pseudomonadota</taxon>
        <taxon>Betaproteobacteria</taxon>
        <taxon>Neisseriales</taxon>
        <taxon>Chromobacteriaceae</taxon>
        <taxon>Vogesella</taxon>
    </lineage>
</organism>
<comment type="caution">
    <text evidence="16">The sequence shown here is derived from an EMBL/GenBank/DDBJ whole genome shotgun (WGS) entry which is preliminary data.</text>
</comment>
<accession>A0ABT5IX19</accession>
<feature type="domain" description="GspD-like N0" evidence="15">
    <location>
        <begin position="28"/>
        <end position="97"/>
    </location>
</feature>
<evidence type="ECO:0000313" key="17">
    <source>
        <dbReference type="Proteomes" id="UP001219956"/>
    </source>
</evidence>
<dbReference type="PRINTS" id="PR00811">
    <property type="entry name" value="BCTERIALGSPD"/>
</dbReference>
<feature type="domain" description="NolW-like" evidence="14">
    <location>
        <begin position="263"/>
        <end position="357"/>
    </location>
</feature>
<dbReference type="RefSeq" id="WP_272751449.1">
    <property type="nucleotide sequence ID" value="NZ_JAQQLF010000008.1"/>
</dbReference>
<dbReference type="InterPro" id="IPR050810">
    <property type="entry name" value="Bact_Secretion_Sys_Channel"/>
</dbReference>
<evidence type="ECO:0000256" key="3">
    <source>
        <dbReference type="ARBA" id="ARBA00022448"/>
    </source>
</evidence>
<dbReference type="InterPro" id="IPR004846">
    <property type="entry name" value="T2SS/T3SS_dom"/>
</dbReference>
<evidence type="ECO:0000256" key="10">
    <source>
        <dbReference type="RuleBase" id="RU004004"/>
    </source>
</evidence>
<feature type="region of interest" description="Disordered" evidence="11">
    <location>
        <begin position="291"/>
        <end position="314"/>
    </location>
</feature>
<name>A0ABT5IX19_9NEIS</name>
<evidence type="ECO:0000256" key="2">
    <source>
        <dbReference type="ARBA" id="ARBA00006980"/>
    </source>
</evidence>
<evidence type="ECO:0000256" key="7">
    <source>
        <dbReference type="ARBA" id="ARBA00022927"/>
    </source>
</evidence>
<evidence type="ECO:0000256" key="8">
    <source>
        <dbReference type="ARBA" id="ARBA00023136"/>
    </source>
</evidence>
<evidence type="ECO:0000256" key="11">
    <source>
        <dbReference type="SAM" id="MobiDB-lite"/>
    </source>
</evidence>
<dbReference type="NCBIfam" id="TIGR02517">
    <property type="entry name" value="type_II_gspD"/>
    <property type="match status" value="1"/>
</dbReference>
<dbReference type="InterPro" id="IPR005644">
    <property type="entry name" value="NolW-like"/>
</dbReference>
<keyword evidence="17" id="KW-1185">Reference proteome</keyword>